<accession>A0A448WF23</accession>
<feature type="compositionally biased region" description="Pro residues" evidence="1">
    <location>
        <begin position="41"/>
        <end position="55"/>
    </location>
</feature>
<dbReference type="EMBL" id="CAAALY010008111">
    <property type="protein sequence ID" value="VEL10127.1"/>
    <property type="molecule type" value="Genomic_DNA"/>
</dbReference>
<name>A0A448WF23_9PLAT</name>
<proteinExistence type="predicted"/>
<dbReference type="AlphaFoldDB" id="A0A448WF23"/>
<sequence length="88" mass="9291">MGTFSKAPLNAPSNANYATQMPYSSVPAIPGASTMHYGYPAPQPPPGPYPPPPPQGLGYAQPGYYNYPAMPPPPMAVPMMPQSQMKAL</sequence>
<evidence type="ECO:0000256" key="1">
    <source>
        <dbReference type="SAM" id="MobiDB-lite"/>
    </source>
</evidence>
<feature type="region of interest" description="Disordered" evidence="1">
    <location>
        <begin position="35"/>
        <end position="55"/>
    </location>
</feature>
<protein>
    <submittedName>
        <fullName evidence="2">Uncharacterized protein</fullName>
    </submittedName>
</protein>
<feature type="compositionally biased region" description="Polar residues" evidence="1">
    <location>
        <begin position="11"/>
        <end position="22"/>
    </location>
</feature>
<comment type="caution">
    <text evidence="2">The sequence shown here is derived from an EMBL/GenBank/DDBJ whole genome shotgun (WGS) entry which is preliminary data.</text>
</comment>
<feature type="region of interest" description="Disordered" evidence="1">
    <location>
        <begin position="1"/>
        <end position="22"/>
    </location>
</feature>
<reference evidence="2" key="1">
    <citation type="submission" date="2018-11" db="EMBL/GenBank/DDBJ databases">
        <authorList>
            <consortium name="Pathogen Informatics"/>
        </authorList>
    </citation>
    <scope>NUCLEOTIDE SEQUENCE</scope>
</reference>
<evidence type="ECO:0000313" key="3">
    <source>
        <dbReference type="Proteomes" id="UP000784294"/>
    </source>
</evidence>
<organism evidence="2 3">
    <name type="scientific">Protopolystoma xenopodis</name>
    <dbReference type="NCBI Taxonomy" id="117903"/>
    <lineage>
        <taxon>Eukaryota</taxon>
        <taxon>Metazoa</taxon>
        <taxon>Spiralia</taxon>
        <taxon>Lophotrochozoa</taxon>
        <taxon>Platyhelminthes</taxon>
        <taxon>Monogenea</taxon>
        <taxon>Polyopisthocotylea</taxon>
        <taxon>Polystomatidea</taxon>
        <taxon>Polystomatidae</taxon>
        <taxon>Protopolystoma</taxon>
    </lineage>
</organism>
<dbReference type="Proteomes" id="UP000784294">
    <property type="component" value="Unassembled WGS sequence"/>
</dbReference>
<gene>
    <name evidence="2" type="ORF">PXEA_LOCUS3567</name>
</gene>
<keyword evidence="3" id="KW-1185">Reference proteome</keyword>
<evidence type="ECO:0000313" key="2">
    <source>
        <dbReference type="EMBL" id="VEL10127.1"/>
    </source>
</evidence>